<feature type="domain" description="DUF4334" evidence="2">
    <location>
        <begin position="126"/>
        <end position="180"/>
    </location>
</feature>
<dbReference type="InterPro" id="IPR025951">
    <property type="entry name" value="GXWXG_dom"/>
</dbReference>
<proteinExistence type="predicted"/>
<keyword evidence="4" id="KW-1185">Reference proteome</keyword>
<feature type="domain" description="GXWXG" evidence="1">
    <location>
        <begin position="25"/>
        <end position="82"/>
    </location>
</feature>
<evidence type="ECO:0008006" key="5">
    <source>
        <dbReference type="Google" id="ProtNLM"/>
    </source>
</evidence>
<reference evidence="4" key="2">
    <citation type="submission" date="2010-01" db="EMBL/GenBank/DDBJ databases">
        <title>The complete genome of Geodermatophilus obscurus DSM 43160.</title>
        <authorList>
            <consortium name="US DOE Joint Genome Institute (JGI-PGF)"/>
            <person name="Lucas S."/>
            <person name="Copeland A."/>
            <person name="Lapidus A."/>
            <person name="Glavina del Rio T."/>
            <person name="Dalin E."/>
            <person name="Tice H."/>
            <person name="Bruce D."/>
            <person name="Goodwin L."/>
            <person name="Pitluck S."/>
            <person name="Kyrpides N."/>
            <person name="Mavromatis K."/>
            <person name="Ivanova N."/>
            <person name="Munk A.C."/>
            <person name="Brettin T."/>
            <person name="Detter J.C."/>
            <person name="Han C."/>
            <person name="Larimer F."/>
            <person name="Land M."/>
            <person name="Hauser L."/>
            <person name="Markowitz V."/>
            <person name="Cheng J.-F."/>
            <person name="Hugenholtz P."/>
            <person name="Woyke T."/>
            <person name="Wu D."/>
            <person name="Jando M."/>
            <person name="Schneider S."/>
            <person name="Klenk H.-P."/>
            <person name="Eisen J.A."/>
        </authorList>
    </citation>
    <scope>NUCLEOTIDE SEQUENCE [LARGE SCALE GENOMIC DNA]</scope>
    <source>
        <strain evidence="4">ATCC 25078 / DSM 43160 / JCM 3152 / KCC A-0152 / KCTC 9177 / NBRC 13315 / NRRL B-3577 / G-20</strain>
    </source>
</reference>
<evidence type="ECO:0000313" key="4">
    <source>
        <dbReference type="Proteomes" id="UP000001382"/>
    </source>
</evidence>
<organism evidence="3 4">
    <name type="scientific">Geodermatophilus obscurus (strain ATCC 25078 / DSM 43160 / JCM 3152 / CCUG 61914 / KCC A-0152 / KCTC 9177 / NBRC 13315 / NRRL B-3577 / G-20)</name>
    <dbReference type="NCBI Taxonomy" id="526225"/>
    <lineage>
        <taxon>Bacteria</taxon>
        <taxon>Bacillati</taxon>
        <taxon>Actinomycetota</taxon>
        <taxon>Actinomycetes</taxon>
        <taxon>Geodermatophilales</taxon>
        <taxon>Geodermatophilaceae</taxon>
        <taxon>Geodermatophilus</taxon>
    </lineage>
</organism>
<dbReference type="Pfam" id="PF14231">
    <property type="entry name" value="GXWXG"/>
    <property type="match status" value="1"/>
</dbReference>
<sequence>MSAEDAVCWVERHRGGAAPADVLAFADRLPGVAVEEMTGRWRGAELPTGSRLDGLLTAHRWWGKEVVDPDTVHPLLFPDRAGRPRPIDPAPAPLALLRRAPGLARSAPARLAFRAARPLLTTRRPTARLRPVVHRGVPTAALVYDRLPVVDVFRRVGPDLLLGLMDMRGLPDPFAFLLQRARG</sequence>
<name>D2SFU9_GEOOG</name>
<dbReference type="STRING" id="526225.Gobs_2171"/>
<evidence type="ECO:0000259" key="2">
    <source>
        <dbReference type="Pfam" id="PF14232"/>
    </source>
</evidence>
<accession>D2SFU9</accession>
<dbReference type="RefSeq" id="WP_012948289.1">
    <property type="nucleotide sequence ID" value="NC_013757.1"/>
</dbReference>
<dbReference type="EMBL" id="CP001867">
    <property type="protein sequence ID" value="ADB74854.1"/>
    <property type="molecule type" value="Genomic_DNA"/>
</dbReference>
<gene>
    <name evidence="3" type="ordered locus">Gobs_2171</name>
</gene>
<dbReference type="Pfam" id="PF14232">
    <property type="entry name" value="DUF4334"/>
    <property type="match status" value="1"/>
</dbReference>
<dbReference type="InterPro" id="IPR025568">
    <property type="entry name" value="DUF4334"/>
</dbReference>
<reference evidence="3 4" key="1">
    <citation type="journal article" date="2010" name="Stand. Genomic Sci.">
        <title>Complete genome sequence of Geodermatophilus obscurus type strain (G-20).</title>
        <authorList>
            <person name="Ivanova N."/>
            <person name="Sikorski J."/>
            <person name="Jando M."/>
            <person name="Munk C."/>
            <person name="Lapidus A."/>
            <person name="Glavina Del Rio T."/>
            <person name="Copeland A."/>
            <person name="Tice H."/>
            <person name="Cheng J.-F."/>
            <person name="Lucas S."/>
            <person name="Chen F."/>
            <person name="Nolan M."/>
            <person name="Bruce D."/>
            <person name="Goodwin L."/>
            <person name="Pitluck S."/>
            <person name="Mavromatis K."/>
            <person name="Mikhailova N."/>
            <person name="Pati A."/>
            <person name="Chen A."/>
            <person name="Palaniappan K."/>
            <person name="Land M."/>
            <person name="Hauser L."/>
            <person name="Chang Y.-J."/>
            <person name="Jeffries C.D."/>
            <person name="Meincke L."/>
            <person name="Brettin T."/>
            <person name="Detter J.C."/>
            <person name="Detter J.C."/>
            <person name="Rohde M."/>
            <person name="Goeker M."/>
            <person name="Bristow J."/>
            <person name="Eisen J.A."/>
            <person name="Markowitz V."/>
            <person name="Hugenholtz P."/>
            <person name="Kyrpides N.C."/>
            <person name="Klenk H.-P."/>
        </authorList>
    </citation>
    <scope>NUCLEOTIDE SEQUENCE [LARGE SCALE GENOMIC DNA]</scope>
    <source>
        <strain evidence="4">ATCC 25078 / DSM 43160 / JCM 3152 / KCC A-0152 / KCTC 9177 / NBRC 13315 / NRRL B-3577 / G-20</strain>
    </source>
</reference>
<dbReference type="KEGG" id="gob:Gobs_2171"/>
<dbReference type="HOGENOM" id="CLU_112092_0_0_11"/>
<dbReference type="AlphaFoldDB" id="D2SFU9"/>
<dbReference type="Proteomes" id="UP000001382">
    <property type="component" value="Chromosome"/>
</dbReference>
<evidence type="ECO:0000259" key="1">
    <source>
        <dbReference type="Pfam" id="PF14231"/>
    </source>
</evidence>
<dbReference type="OrthoDB" id="8905397at2"/>
<dbReference type="eggNOG" id="ENOG503287S">
    <property type="taxonomic scope" value="Bacteria"/>
</dbReference>
<dbReference type="Gene3D" id="2.40.128.580">
    <property type="entry name" value="GXWXG domain"/>
    <property type="match status" value="1"/>
</dbReference>
<protein>
    <recommendedName>
        <fullName evidence="5">GXWXG protein</fullName>
    </recommendedName>
</protein>
<evidence type="ECO:0000313" key="3">
    <source>
        <dbReference type="EMBL" id="ADB74854.1"/>
    </source>
</evidence>